<protein>
    <submittedName>
        <fullName evidence="1">Uncharacterized protein</fullName>
    </submittedName>
</protein>
<dbReference type="EMBL" id="KZ824806">
    <property type="protein sequence ID" value="RAH80102.1"/>
    <property type="molecule type" value="Genomic_DNA"/>
</dbReference>
<reference evidence="1 2" key="1">
    <citation type="submission" date="2018-02" db="EMBL/GenBank/DDBJ databases">
        <title>The genomes of Aspergillus section Nigri reveals drivers in fungal speciation.</title>
        <authorList>
            <consortium name="DOE Joint Genome Institute"/>
            <person name="Vesth T.C."/>
            <person name="Nybo J."/>
            <person name="Theobald S."/>
            <person name="Brandl J."/>
            <person name="Frisvad J.C."/>
            <person name="Nielsen K.F."/>
            <person name="Lyhne E.K."/>
            <person name="Kogle M.E."/>
            <person name="Kuo A."/>
            <person name="Riley R."/>
            <person name="Clum A."/>
            <person name="Nolan M."/>
            <person name="Lipzen A."/>
            <person name="Salamov A."/>
            <person name="Henrissat B."/>
            <person name="Wiebenga A."/>
            <person name="De vries R.P."/>
            <person name="Grigoriev I.V."/>
            <person name="Mortensen U.H."/>
            <person name="Andersen M.R."/>
            <person name="Baker S.E."/>
        </authorList>
    </citation>
    <scope>NUCLEOTIDE SEQUENCE [LARGE SCALE GENOMIC DNA]</scope>
    <source>
        <strain evidence="1 2">CBS 114.51</strain>
    </source>
</reference>
<dbReference type="GeneID" id="37176098"/>
<proteinExistence type="predicted"/>
<dbReference type="RefSeq" id="XP_025525996.1">
    <property type="nucleotide sequence ID" value="XM_025672406.1"/>
</dbReference>
<gene>
    <name evidence="1" type="ORF">BO86DRAFT_390509</name>
</gene>
<name>A0A8T8WXI4_ASPJA</name>
<evidence type="ECO:0000313" key="2">
    <source>
        <dbReference type="Proteomes" id="UP000249497"/>
    </source>
</evidence>
<evidence type="ECO:0000313" key="1">
    <source>
        <dbReference type="EMBL" id="RAH80102.1"/>
    </source>
</evidence>
<dbReference type="AlphaFoldDB" id="A0A8T8WXI4"/>
<accession>A0A8T8WXI4</accession>
<organism evidence="1 2">
    <name type="scientific">Aspergillus japonicus CBS 114.51</name>
    <dbReference type="NCBI Taxonomy" id="1448312"/>
    <lineage>
        <taxon>Eukaryota</taxon>
        <taxon>Fungi</taxon>
        <taxon>Dikarya</taxon>
        <taxon>Ascomycota</taxon>
        <taxon>Pezizomycotina</taxon>
        <taxon>Eurotiomycetes</taxon>
        <taxon>Eurotiomycetidae</taxon>
        <taxon>Eurotiales</taxon>
        <taxon>Aspergillaceae</taxon>
        <taxon>Aspergillus</taxon>
        <taxon>Aspergillus subgen. Circumdati</taxon>
    </lineage>
</organism>
<sequence>MGAGKPYPPSLPDPDQYVVKFSHADDCLLCWLQLNHITSLHEHVTPNKQASSI</sequence>
<keyword evidence="2" id="KW-1185">Reference proteome</keyword>
<dbReference type="Proteomes" id="UP000249497">
    <property type="component" value="Unassembled WGS sequence"/>
</dbReference>
<dbReference type="OrthoDB" id="4540858at2759"/>